<evidence type="ECO:0000256" key="2">
    <source>
        <dbReference type="ARBA" id="ARBA00022737"/>
    </source>
</evidence>
<comment type="caution">
    <text evidence="6">The sequence shown here is derived from an EMBL/GenBank/DDBJ whole genome shotgun (WGS) entry which is preliminary data.</text>
</comment>
<dbReference type="InterPro" id="IPR051179">
    <property type="entry name" value="WD_repeat_multifunction"/>
</dbReference>
<dbReference type="PROSITE" id="PS50294">
    <property type="entry name" value="WD_REPEATS_REGION"/>
    <property type="match status" value="2"/>
</dbReference>
<dbReference type="SUPFAM" id="SSF50978">
    <property type="entry name" value="WD40 repeat-like"/>
    <property type="match status" value="1"/>
</dbReference>
<reference evidence="6" key="1">
    <citation type="submission" date="2022-03" db="EMBL/GenBank/DDBJ databases">
        <authorList>
            <person name="Martin C."/>
        </authorList>
    </citation>
    <scope>NUCLEOTIDE SEQUENCE</scope>
</reference>
<evidence type="ECO:0000256" key="3">
    <source>
        <dbReference type="ARBA" id="ARBA00022942"/>
    </source>
</evidence>
<evidence type="ECO:0000256" key="5">
    <source>
        <dbReference type="PROSITE-ProRule" id="PRU00221"/>
    </source>
</evidence>
<dbReference type="AlphaFoldDB" id="A0A8S4Q4P5"/>
<dbReference type="CDD" id="cd00200">
    <property type="entry name" value="WD40"/>
    <property type="match status" value="1"/>
</dbReference>
<dbReference type="InterPro" id="IPR020472">
    <property type="entry name" value="WD40_PAC1"/>
</dbReference>
<gene>
    <name evidence="6" type="ORF">OFUS_LOCUS22945</name>
</gene>
<dbReference type="InterPro" id="IPR001680">
    <property type="entry name" value="WD40_rpt"/>
</dbReference>
<dbReference type="GO" id="GO:0000502">
    <property type="term" value="C:proteasome complex"/>
    <property type="evidence" value="ECO:0007669"/>
    <property type="project" value="UniProtKB-KW"/>
</dbReference>
<organism evidence="6 7">
    <name type="scientific">Owenia fusiformis</name>
    <name type="common">Polychaete worm</name>
    <dbReference type="NCBI Taxonomy" id="6347"/>
    <lineage>
        <taxon>Eukaryota</taxon>
        <taxon>Metazoa</taxon>
        <taxon>Spiralia</taxon>
        <taxon>Lophotrochozoa</taxon>
        <taxon>Annelida</taxon>
        <taxon>Polychaeta</taxon>
        <taxon>Sedentaria</taxon>
        <taxon>Canalipalpata</taxon>
        <taxon>Sabellida</taxon>
        <taxon>Oweniida</taxon>
        <taxon>Oweniidae</taxon>
        <taxon>Owenia</taxon>
    </lineage>
</organism>
<keyword evidence="3" id="KW-0647">Proteasome</keyword>
<feature type="repeat" description="WD" evidence="5">
    <location>
        <begin position="139"/>
        <end position="180"/>
    </location>
</feature>
<dbReference type="PANTHER" id="PTHR19857">
    <property type="entry name" value="MITOCHONDRIAL DIVISION PROTEIN 1-RELATED"/>
    <property type="match status" value="1"/>
</dbReference>
<dbReference type="Pfam" id="PF00400">
    <property type="entry name" value="WD40"/>
    <property type="match status" value="3"/>
</dbReference>
<dbReference type="PRINTS" id="PR00320">
    <property type="entry name" value="GPROTEINBRPT"/>
</dbReference>
<dbReference type="InterPro" id="IPR015943">
    <property type="entry name" value="WD40/YVTN_repeat-like_dom_sf"/>
</dbReference>
<feature type="repeat" description="WD" evidence="5">
    <location>
        <begin position="181"/>
        <end position="213"/>
    </location>
</feature>
<evidence type="ECO:0000313" key="6">
    <source>
        <dbReference type="EMBL" id="CAH1798864.1"/>
    </source>
</evidence>
<dbReference type="InterPro" id="IPR036322">
    <property type="entry name" value="WD40_repeat_dom_sf"/>
</dbReference>
<dbReference type="PANTHER" id="PTHR19857:SF19">
    <property type="entry name" value="26S PROTEASOME REGULATORY SUBUNIT RPN14"/>
    <property type="match status" value="1"/>
</dbReference>
<proteinExistence type="inferred from homology"/>
<accession>A0A8S4Q4P5</accession>
<name>A0A8S4Q4P5_OWEFU</name>
<dbReference type="SMART" id="SM00320">
    <property type="entry name" value="WD40"/>
    <property type="match status" value="10"/>
</dbReference>
<comment type="similarity">
    <text evidence="4">Belongs to the WD repeat PAAF1/RPN14 family.</text>
</comment>
<evidence type="ECO:0008006" key="8">
    <source>
        <dbReference type="Google" id="ProtNLM"/>
    </source>
</evidence>
<feature type="repeat" description="WD" evidence="5">
    <location>
        <begin position="350"/>
        <end position="375"/>
    </location>
</feature>
<dbReference type="OrthoDB" id="27537at2759"/>
<sequence length="562" mass="60648">MSAPSRIIVQSDWDQSLRTINGKAWLTVKKTGSPSIYGEIVTTQLSEECGSPYVRASENFAVPAISKKSLTVTYTDPESDINCVTCHFRAPNVTFSTIHTHGKSVLGLDVTEGGLAVSSDTAGKLLLWQTNNGEIRRELIGHVGDVYTCRFFPSGVVIVSAGADTQLKIWSAETGQCAATIVGHKAGVNEVNIIDRGRNILSCSNDGTVKLWDCGQQKCLGTIEPNTGVLNCCAVQKVYSDVTLSGTRENIDEREIGTAGKMLLTGGEGKLLKAYGLQSRESVFELQCHDAVNCVTFLSDVTAVCGTQSGHIVVIDIRNPSVPLKEYKDTRSAILSVLTHKQGFLASTGVNEVNIIDRGRNILSCSNDGTVKLWDCGQQKCLGTIEPNTGVLNCCAVQKVYSDVTLGGTRENIDEREVGTAGKMLLTGGEGKLLKAYGLQSRESVFELQCHDAVNCVTFLSDVTAVCGTQSGHIVVIDIRNPSVPLKEYKDTRSAILSVLTHTQGFLASTGDGSCFYMDESYTSTLDLTGPDCDPVYRVVQDRDNIYTACRDGSIRKYKLDS</sequence>
<evidence type="ECO:0000256" key="1">
    <source>
        <dbReference type="ARBA" id="ARBA00022574"/>
    </source>
</evidence>
<keyword evidence="1 5" id="KW-0853">WD repeat</keyword>
<dbReference type="Proteomes" id="UP000749559">
    <property type="component" value="Unassembled WGS sequence"/>
</dbReference>
<dbReference type="Gene3D" id="2.130.10.10">
    <property type="entry name" value="YVTN repeat-like/Quinoprotein amine dehydrogenase"/>
    <property type="match status" value="3"/>
</dbReference>
<dbReference type="PROSITE" id="PS50082">
    <property type="entry name" value="WD_REPEATS_2"/>
    <property type="match status" value="3"/>
</dbReference>
<evidence type="ECO:0000313" key="7">
    <source>
        <dbReference type="Proteomes" id="UP000749559"/>
    </source>
</evidence>
<protein>
    <recommendedName>
        <fullName evidence="8">Proteasomal ATPase-associated factor 1</fullName>
    </recommendedName>
</protein>
<evidence type="ECO:0000256" key="4">
    <source>
        <dbReference type="ARBA" id="ARBA00038321"/>
    </source>
</evidence>
<dbReference type="EMBL" id="CAIIXF020000011">
    <property type="protein sequence ID" value="CAH1798864.1"/>
    <property type="molecule type" value="Genomic_DNA"/>
</dbReference>
<keyword evidence="2" id="KW-0677">Repeat</keyword>
<keyword evidence="7" id="KW-1185">Reference proteome</keyword>